<gene>
    <name evidence="2" type="ORF">EVAR_10374_1</name>
</gene>
<evidence type="ECO:0000256" key="1">
    <source>
        <dbReference type="SAM" id="MobiDB-lite"/>
    </source>
</evidence>
<organism evidence="2 3">
    <name type="scientific">Eumeta variegata</name>
    <name type="common">Bagworm moth</name>
    <name type="synonym">Eumeta japonica</name>
    <dbReference type="NCBI Taxonomy" id="151549"/>
    <lineage>
        <taxon>Eukaryota</taxon>
        <taxon>Metazoa</taxon>
        <taxon>Ecdysozoa</taxon>
        <taxon>Arthropoda</taxon>
        <taxon>Hexapoda</taxon>
        <taxon>Insecta</taxon>
        <taxon>Pterygota</taxon>
        <taxon>Neoptera</taxon>
        <taxon>Endopterygota</taxon>
        <taxon>Lepidoptera</taxon>
        <taxon>Glossata</taxon>
        <taxon>Ditrysia</taxon>
        <taxon>Tineoidea</taxon>
        <taxon>Psychidae</taxon>
        <taxon>Oiketicinae</taxon>
        <taxon>Eumeta</taxon>
    </lineage>
</organism>
<name>A0A4C1UDE2_EUMVA</name>
<accession>A0A4C1UDE2</accession>
<protein>
    <submittedName>
        <fullName evidence="2">Uncharacterized protein</fullName>
    </submittedName>
</protein>
<proteinExistence type="predicted"/>
<dbReference type="EMBL" id="BGZK01000158">
    <property type="protein sequence ID" value="GBP24150.1"/>
    <property type="molecule type" value="Genomic_DNA"/>
</dbReference>
<keyword evidence="3" id="KW-1185">Reference proteome</keyword>
<feature type="region of interest" description="Disordered" evidence="1">
    <location>
        <begin position="17"/>
        <end position="49"/>
    </location>
</feature>
<evidence type="ECO:0000313" key="3">
    <source>
        <dbReference type="Proteomes" id="UP000299102"/>
    </source>
</evidence>
<dbReference type="Proteomes" id="UP000299102">
    <property type="component" value="Unassembled WGS sequence"/>
</dbReference>
<dbReference type="AlphaFoldDB" id="A0A4C1UDE2"/>
<reference evidence="2 3" key="1">
    <citation type="journal article" date="2019" name="Commun. Biol.">
        <title>The bagworm genome reveals a unique fibroin gene that provides high tensile strength.</title>
        <authorList>
            <person name="Kono N."/>
            <person name="Nakamura H."/>
            <person name="Ohtoshi R."/>
            <person name="Tomita M."/>
            <person name="Numata K."/>
            <person name="Arakawa K."/>
        </authorList>
    </citation>
    <scope>NUCLEOTIDE SEQUENCE [LARGE SCALE GENOMIC DNA]</scope>
</reference>
<evidence type="ECO:0000313" key="2">
    <source>
        <dbReference type="EMBL" id="GBP24150.1"/>
    </source>
</evidence>
<comment type="caution">
    <text evidence="2">The sequence shown here is derived from an EMBL/GenBank/DDBJ whole genome shotgun (WGS) entry which is preliminary data.</text>
</comment>
<sequence>MDCLFASQPLTVSLLSGTRPAHRTSDSGANRRCAGACRGPPGLRRSPENGPILAAVFTHTAYGFLP</sequence>